<sequence>MQRIRLQMLPRSTRRERQPTASALYALAGCLSRVERNGGRDQTWIASGSVFSSSTDAASSPNRPTTPYM</sequence>
<evidence type="ECO:0000256" key="1">
    <source>
        <dbReference type="SAM" id="MobiDB-lite"/>
    </source>
</evidence>
<organism evidence="2 3">
    <name type="scientific">Paraburkholderia steynii</name>
    <dbReference type="NCBI Taxonomy" id="1245441"/>
    <lineage>
        <taxon>Bacteria</taxon>
        <taxon>Pseudomonadati</taxon>
        <taxon>Pseudomonadota</taxon>
        <taxon>Betaproteobacteria</taxon>
        <taxon>Burkholderiales</taxon>
        <taxon>Burkholderiaceae</taxon>
        <taxon>Paraburkholderia</taxon>
    </lineage>
</organism>
<dbReference type="Proteomes" id="UP000198900">
    <property type="component" value="Unassembled WGS sequence"/>
</dbReference>
<gene>
    <name evidence="2" type="ORF">SAMN04487926_105137</name>
</gene>
<keyword evidence="3" id="KW-1185">Reference proteome</keyword>
<feature type="compositionally biased region" description="Low complexity" evidence="1">
    <location>
        <begin position="48"/>
        <end position="60"/>
    </location>
</feature>
<evidence type="ECO:0000313" key="2">
    <source>
        <dbReference type="EMBL" id="SDH52125.1"/>
    </source>
</evidence>
<protein>
    <submittedName>
        <fullName evidence="2">Uncharacterized protein</fullName>
    </submittedName>
</protein>
<comment type="caution">
    <text evidence="2">The sequence shown here is derived from an EMBL/GenBank/DDBJ whole genome shotgun (WGS) entry which is preliminary data.</text>
</comment>
<dbReference type="AlphaFoldDB" id="A0A7Z7FG86"/>
<evidence type="ECO:0000313" key="3">
    <source>
        <dbReference type="Proteomes" id="UP000198900"/>
    </source>
</evidence>
<dbReference type="PROSITE" id="PS51257">
    <property type="entry name" value="PROKAR_LIPOPROTEIN"/>
    <property type="match status" value="1"/>
</dbReference>
<accession>A0A7Z7FG86</accession>
<name>A0A7Z7FG86_9BURK</name>
<reference evidence="2" key="1">
    <citation type="submission" date="2016-10" db="EMBL/GenBank/DDBJ databases">
        <authorList>
            <person name="Varghese N."/>
            <person name="Submissions S."/>
        </authorList>
    </citation>
    <scope>NUCLEOTIDE SEQUENCE [LARGE SCALE GENOMIC DNA]</scope>
    <source>
        <strain evidence="2">YR281</strain>
    </source>
</reference>
<proteinExistence type="predicted"/>
<feature type="region of interest" description="Disordered" evidence="1">
    <location>
        <begin position="48"/>
        <end position="69"/>
    </location>
</feature>
<dbReference type="EMBL" id="FNDI01000005">
    <property type="protein sequence ID" value="SDH52125.1"/>
    <property type="molecule type" value="Genomic_DNA"/>
</dbReference>